<dbReference type="Proteomes" id="UP000823906">
    <property type="component" value="Unassembled WGS sequence"/>
</dbReference>
<evidence type="ECO:0000313" key="2">
    <source>
        <dbReference type="EMBL" id="HJC45231.1"/>
    </source>
</evidence>
<protein>
    <submittedName>
        <fullName evidence="2">Uncharacterized protein</fullName>
    </submittedName>
</protein>
<reference evidence="2" key="2">
    <citation type="submission" date="2021-04" db="EMBL/GenBank/DDBJ databases">
        <authorList>
            <person name="Gilroy R."/>
        </authorList>
    </citation>
    <scope>NUCLEOTIDE SEQUENCE</scope>
    <source>
        <strain evidence="2">ChiSjej5B23-2810</strain>
    </source>
</reference>
<comment type="caution">
    <text evidence="2">The sequence shown here is derived from an EMBL/GenBank/DDBJ whole genome shotgun (WGS) entry which is preliminary data.</text>
</comment>
<accession>A0A9D2P6J7</accession>
<reference evidence="2" key="1">
    <citation type="journal article" date="2021" name="PeerJ">
        <title>Extensive microbial diversity within the chicken gut microbiome revealed by metagenomics and culture.</title>
        <authorList>
            <person name="Gilroy R."/>
            <person name="Ravi A."/>
            <person name="Getino M."/>
            <person name="Pursley I."/>
            <person name="Horton D.L."/>
            <person name="Alikhan N.F."/>
            <person name="Baker D."/>
            <person name="Gharbi K."/>
            <person name="Hall N."/>
            <person name="Watson M."/>
            <person name="Adriaenssens E.M."/>
            <person name="Foster-Nyarko E."/>
            <person name="Jarju S."/>
            <person name="Secka A."/>
            <person name="Antonio M."/>
            <person name="Oren A."/>
            <person name="Chaudhuri R.R."/>
            <person name="La Ragione R."/>
            <person name="Hildebrand F."/>
            <person name="Pallen M.J."/>
        </authorList>
    </citation>
    <scope>NUCLEOTIDE SEQUENCE</scope>
    <source>
        <strain evidence="2">ChiSjej5B23-2810</strain>
    </source>
</reference>
<name>A0A9D2P6J7_9FIRM</name>
<gene>
    <name evidence="2" type="ORF">H9703_03720</name>
</gene>
<sequence>MKTVKRFFSLVMTIILSIGVSFSVGAESVERTNDTTDIVLKVPVVSFENELEFQKALERNQGICKLGITPYSGAMNIYAGVIRNGNTTNCEFILAWSGTDILSGIRFKKIVVRSTSGIFRETYATFGEEPYTKYTTKYVSAAATGSIVIDNFNLDSDVTMVEIRGTDVQWREVITSEWNSCRSITAAVPVN</sequence>
<evidence type="ECO:0000313" key="3">
    <source>
        <dbReference type="Proteomes" id="UP000823906"/>
    </source>
</evidence>
<dbReference type="AlphaFoldDB" id="A0A9D2P6J7"/>
<proteinExistence type="predicted"/>
<feature type="chain" id="PRO_5039654342" evidence="1">
    <location>
        <begin position="27"/>
        <end position="191"/>
    </location>
</feature>
<evidence type="ECO:0000256" key="1">
    <source>
        <dbReference type="SAM" id="SignalP"/>
    </source>
</evidence>
<feature type="signal peptide" evidence="1">
    <location>
        <begin position="1"/>
        <end position="26"/>
    </location>
</feature>
<organism evidence="2 3">
    <name type="scientific">Candidatus Faecalibacterium faecigallinarum</name>
    <dbReference type="NCBI Taxonomy" id="2838577"/>
    <lineage>
        <taxon>Bacteria</taxon>
        <taxon>Bacillati</taxon>
        <taxon>Bacillota</taxon>
        <taxon>Clostridia</taxon>
        <taxon>Eubacteriales</taxon>
        <taxon>Oscillospiraceae</taxon>
        <taxon>Faecalibacterium</taxon>
    </lineage>
</organism>
<dbReference type="EMBL" id="DWWN01000031">
    <property type="protein sequence ID" value="HJC45231.1"/>
    <property type="molecule type" value="Genomic_DNA"/>
</dbReference>
<keyword evidence="1" id="KW-0732">Signal</keyword>